<evidence type="ECO:0000313" key="4">
    <source>
        <dbReference type="EMBL" id="CCJ52709.1"/>
    </source>
</evidence>
<dbReference type="InterPro" id="IPR008966">
    <property type="entry name" value="Adhesion_dom_sf"/>
</dbReference>
<reference evidence="4 5" key="1">
    <citation type="journal article" date="2012" name="BMC Genomics">
        <title>Comparative genomics of the classical Bordetella subspecies: the evolution and exchange of virulence-associated diversity amongst closely related pathogens.</title>
        <authorList>
            <person name="Park J."/>
            <person name="Zhang Y."/>
            <person name="Buboltz A.M."/>
            <person name="Zhang X."/>
            <person name="Schuster S.C."/>
            <person name="Ahuja U."/>
            <person name="Liu M."/>
            <person name="Miller J.F."/>
            <person name="Sebaihia M."/>
            <person name="Bentley S.D."/>
            <person name="Parkhill J."/>
            <person name="Harvill E.T."/>
        </authorList>
    </citation>
    <scope>NUCLEOTIDE SEQUENCE [LARGE SCALE GENOMIC DNA]</scope>
    <source>
        <strain evidence="4 5">253</strain>
    </source>
</reference>
<evidence type="ECO:0000256" key="2">
    <source>
        <dbReference type="SAM" id="SignalP"/>
    </source>
</evidence>
<dbReference type="InterPro" id="IPR036937">
    <property type="entry name" value="Adhesion_dom_fimbrial_sf"/>
</dbReference>
<evidence type="ECO:0000256" key="1">
    <source>
        <dbReference type="ARBA" id="ARBA00022729"/>
    </source>
</evidence>
<dbReference type="GO" id="GO:0043709">
    <property type="term" value="P:cell adhesion involved in single-species biofilm formation"/>
    <property type="evidence" value="ECO:0007669"/>
    <property type="project" value="TreeGrafter"/>
</dbReference>
<dbReference type="InterPro" id="IPR050263">
    <property type="entry name" value="Bact_Fimbrial_Adh_Pro"/>
</dbReference>
<organism evidence="4 5">
    <name type="scientific">Bordetella bronchiseptica 253</name>
    <dbReference type="NCBI Taxonomy" id="568707"/>
    <lineage>
        <taxon>Bacteria</taxon>
        <taxon>Pseudomonadati</taxon>
        <taxon>Pseudomonadota</taxon>
        <taxon>Betaproteobacteria</taxon>
        <taxon>Burkholderiales</taxon>
        <taxon>Alcaligenaceae</taxon>
        <taxon>Bordetella</taxon>
    </lineage>
</organism>
<accession>A0A0C6P3J9</accession>
<dbReference type="PANTHER" id="PTHR33420:SF3">
    <property type="entry name" value="FIMBRIAL SUBUNIT ELFA"/>
    <property type="match status" value="1"/>
</dbReference>
<keyword evidence="1 2" id="KW-0732">Signal</keyword>
<protein>
    <submittedName>
        <fullName evidence="4">Fimbrial adhesin</fullName>
    </submittedName>
</protein>
<proteinExistence type="predicted"/>
<dbReference type="KEGG" id="bbh:BN112_0791"/>
<dbReference type="Pfam" id="PF00419">
    <property type="entry name" value="Fimbrial"/>
    <property type="match status" value="1"/>
</dbReference>
<dbReference type="EMBL" id="HE965806">
    <property type="protein sequence ID" value="CCJ52709.1"/>
    <property type="molecule type" value="Genomic_DNA"/>
</dbReference>
<feature type="chain" id="PRO_5002189826" evidence="2">
    <location>
        <begin position="27"/>
        <end position="365"/>
    </location>
</feature>
<dbReference type="HOGENOM" id="CLU_757931_0_0_4"/>
<feature type="domain" description="Fimbrial-type adhesion" evidence="3">
    <location>
        <begin position="221"/>
        <end position="365"/>
    </location>
</feature>
<name>A0A0C6P3J9_BORBO</name>
<dbReference type="OrthoDB" id="8955626at2"/>
<dbReference type="Gene3D" id="2.60.40.1090">
    <property type="entry name" value="Fimbrial-type adhesion domain"/>
    <property type="match status" value="1"/>
</dbReference>
<evidence type="ECO:0000313" key="5">
    <source>
        <dbReference type="Proteomes" id="UP000007564"/>
    </source>
</evidence>
<dbReference type="SUPFAM" id="SSF49401">
    <property type="entry name" value="Bacterial adhesins"/>
    <property type="match status" value="1"/>
</dbReference>
<dbReference type="AlphaFoldDB" id="A0A0C6P3J9"/>
<gene>
    <name evidence="4" type="primary">fimD</name>
    <name evidence="4" type="ORF">BN112_0791</name>
</gene>
<dbReference type="Proteomes" id="UP000007564">
    <property type="component" value="Chromosome"/>
</dbReference>
<evidence type="ECO:0000259" key="3">
    <source>
        <dbReference type="Pfam" id="PF00419"/>
    </source>
</evidence>
<dbReference type="PANTHER" id="PTHR33420">
    <property type="entry name" value="FIMBRIAL SUBUNIT ELFA-RELATED"/>
    <property type="match status" value="1"/>
</dbReference>
<dbReference type="InterPro" id="IPR000259">
    <property type="entry name" value="Adhesion_dom_fimbrial"/>
</dbReference>
<sequence length="365" mass="39141">MPARVISFCGAALAIWAGLAVQPAMAVDPPVDCGRALGLHFWSSTSLISDQTPDGTLIGKPVVGRSLLSKSCEVPDDIKDELSDKHDGEPVDIVLELGSSYKIRPQSYGHPGIVVDLPSGSTEETGIAIYIDFGSSPMQKVGERQWLYPQKGEVLFDALAINGDNAEVRYQAIKVGPLKRPRKLVLSQFPNLFTYKWVFMRGTNQERVLATGTISTDVATSTIDLKTCRYTSQTVSLPTIQRSALTGVGTTLGTTDFQMPFWCYGRPRVSVYMSAANMQTGVDGVALPATGQAAGMASGVGVQLINGKTQQPVKLGLQGKIALPEAQQTESATFSLPMKAQYYQTSTSTSAGKLSVTYAVTLNYD</sequence>
<dbReference type="GO" id="GO:0009289">
    <property type="term" value="C:pilus"/>
    <property type="evidence" value="ECO:0007669"/>
    <property type="project" value="InterPro"/>
</dbReference>
<feature type="signal peptide" evidence="2">
    <location>
        <begin position="1"/>
        <end position="26"/>
    </location>
</feature>